<dbReference type="Proteomes" id="UP000663853">
    <property type="component" value="Unassembled WGS sequence"/>
</dbReference>
<comment type="caution">
    <text evidence="3">The sequence shown here is derived from an EMBL/GenBank/DDBJ whole genome shotgun (WGS) entry which is preliminary data.</text>
</comment>
<sequence length="264" mass="30428">MFQKHLEIRDEVIIQSRLIFRILDQDGCLTPSKMLPSDSIGEQAAHIKQQLDRSGLTRAIQASDDEVDIIGCYRRIEHTFRQLQADISLSIWDLTHEQWVDTRLRDLNPVHDARHNAGLSTDIQRRRCTANTRVNLLKEAIDWTRNPDAAKIYWMSGMAGTGKTTIAYTLCEKLEESKQLGACFFCSQVIPDCWNVIRIVPTIAYQLARFSNPYQNELCEVLTNNPDVSKREISVQFEKLIIGPLLKIKGCDPHRRDYYYRCTG</sequence>
<reference evidence="3" key="1">
    <citation type="submission" date="2021-01" db="EMBL/GenBank/DDBJ databases">
        <authorList>
            <person name="Kaushik A."/>
        </authorList>
    </citation>
    <scope>NUCLEOTIDE SEQUENCE</scope>
    <source>
        <strain evidence="3">AG6-10EEA</strain>
    </source>
</reference>
<name>A0A8H3BYB7_9AGAM</name>
<dbReference type="AlphaFoldDB" id="A0A8H3BYB7"/>
<accession>A0A8H3BYB7</accession>
<gene>
    <name evidence="3" type="ORF">RDB_LOCUS70272</name>
</gene>
<organism evidence="3 4">
    <name type="scientific">Rhizoctonia solani</name>
    <dbReference type="NCBI Taxonomy" id="456999"/>
    <lineage>
        <taxon>Eukaryota</taxon>
        <taxon>Fungi</taxon>
        <taxon>Dikarya</taxon>
        <taxon>Basidiomycota</taxon>
        <taxon>Agaricomycotina</taxon>
        <taxon>Agaricomycetes</taxon>
        <taxon>Cantharellales</taxon>
        <taxon>Ceratobasidiaceae</taxon>
        <taxon>Rhizoctonia</taxon>
    </lineage>
</organism>
<dbReference type="InterPro" id="IPR027417">
    <property type="entry name" value="P-loop_NTPase"/>
</dbReference>
<dbReference type="InterPro" id="IPR056884">
    <property type="entry name" value="NPHP3-like_N"/>
</dbReference>
<feature type="domain" description="Nephrocystin 3-like N-terminal" evidence="2">
    <location>
        <begin position="140"/>
        <end position="244"/>
    </location>
</feature>
<proteinExistence type="predicted"/>
<dbReference type="EMBL" id="CAJMXA010001656">
    <property type="protein sequence ID" value="CAE6467243.1"/>
    <property type="molecule type" value="Genomic_DNA"/>
</dbReference>
<evidence type="ECO:0000259" key="2">
    <source>
        <dbReference type="Pfam" id="PF24883"/>
    </source>
</evidence>
<keyword evidence="1" id="KW-0677">Repeat</keyword>
<protein>
    <recommendedName>
        <fullName evidence="2">Nephrocystin 3-like N-terminal domain-containing protein</fullName>
    </recommendedName>
</protein>
<evidence type="ECO:0000313" key="3">
    <source>
        <dbReference type="EMBL" id="CAE6467243.1"/>
    </source>
</evidence>
<dbReference type="SUPFAM" id="SSF52540">
    <property type="entry name" value="P-loop containing nucleoside triphosphate hydrolases"/>
    <property type="match status" value="1"/>
</dbReference>
<dbReference type="Pfam" id="PF24883">
    <property type="entry name" value="NPHP3_N"/>
    <property type="match status" value="1"/>
</dbReference>
<evidence type="ECO:0000256" key="1">
    <source>
        <dbReference type="ARBA" id="ARBA00022737"/>
    </source>
</evidence>
<dbReference type="Gene3D" id="3.40.50.300">
    <property type="entry name" value="P-loop containing nucleotide triphosphate hydrolases"/>
    <property type="match status" value="1"/>
</dbReference>
<evidence type="ECO:0000313" key="4">
    <source>
        <dbReference type="Proteomes" id="UP000663853"/>
    </source>
</evidence>